<dbReference type="SUPFAM" id="SSF54001">
    <property type="entry name" value="Cysteine proteinases"/>
    <property type="match status" value="1"/>
</dbReference>
<accession>A0A1H3HM56</accession>
<dbReference type="Gene3D" id="3.10.620.30">
    <property type="match status" value="1"/>
</dbReference>
<dbReference type="Proteomes" id="UP000199515">
    <property type="component" value="Unassembled WGS sequence"/>
</dbReference>
<reference evidence="2 3" key="1">
    <citation type="submission" date="2016-10" db="EMBL/GenBank/DDBJ databases">
        <authorList>
            <person name="de Groot N.N."/>
        </authorList>
    </citation>
    <scope>NUCLEOTIDE SEQUENCE [LARGE SCALE GENOMIC DNA]</scope>
    <source>
        <strain evidence="2 3">CPCC 202699</strain>
    </source>
</reference>
<protein>
    <submittedName>
        <fullName evidence="2">Transglutaminase-like superfamily protein</fullName>
    </submittedName>
</protein>
<dbReference type="STRING" id="589385.SAMN05421504_104729"/>
<proteinExistence type="predicted"/>
<gene>
    <name evidence="2" type="ORF">SAMN05421504_104729</name>
</gene>
<dbReference type="InterPro" id="IPR038765">
    <property type="entry name" value="Papain-like_cys_pep_sf"/>
</dbReference>
<dbReference type="AlphaFoldDB" id="A0A1H3HM56"/>
<name>A0A1H3HM56_9PSEU</name>
<dbReference type="EMBL" id="FNON01000004">
    <property type="protein sequence ID" value="SDY16616.1"/>
    <property type="molecule type" value="Genomic_DNA"/>
</dbReference>
<evidence type="ECO:0000313" key="2">
    <source>
        <dbReference type="EMBL" id="SDY16616.1"/>
    </source>
</evidence>
<evidence type="ECO:0000259" key="1">
    <source>
        <dbReference type="Pfam" id="PF01841"/>
    </source>
</evidence>
<dbReference type="InterPro" id="IPR002931">
    <property type="entry name" value="Transglutaminase-like"/>
</dbReference>
<dbReference type="Pfam" id="PF01841">
    <property type="entry name" value="Transglut_core"/>
    <property type="match status" value="1"/>
</dbReference>
<sequence>MAAVIDYVSPGPFTDLAGVDAAALEPVPADPLGICLPVHGLVIQPTDAQPLGLDAERFDENQIRPAGELLRRLLALDPAPVTTAREPGKRVVGTCRHFSLLSCAFLRHRGIAARVRCGFGTYFEQGRGLDHWITEYHDGTRWVRVDTEHLGNDLPATLSDLRPGEFLTGGEAWAAYRRGEIDAAKFGVPGTENWGPAEIQGNAVRDLAALNNVEMLPWDEWGRMTEAYDGKTGADYDVLLDEVARVCAEDEPAAVSALYKHQDLRVPEKLIS</sequence>
<keyword evidence="3" id="KW-1185">Reference proteome</keyword>
<dbReference type="RefSeq" id="WP_091291733.1">
    <property type="nucleotide sequence ID" value="NZ_FNON01000004.1"/>
</dbReference>
<dbReference type="OrthoDB" id="148799at2"/>
<organism evidence="2 3">
    <name type="scientific">Amycolatopsis xylanica</name>
    <dbReference type="NCBI Taxonomy" id="589385"/>
    <lineage>
        <taxon>Bacteria</taxon>
        <taxon>Bacillati</taxon>
        <taxon>Actinomycetota</taxon>
        <taxon>Actinomycetes</taxon>
        <taxon>Pseudonocardiales</taxon>
        <taxon>Pseudonocardiaceae</taxon>
        <taxon>Amycolatopsis</taxon>
    </lineage>
</organism>
<evidence type="ECO:0000313" key="3">
    <source>
        <dbReference type="Proteomes" id="UP000199515"/>
    </source>
</evidence>
<feature type="domain" description="Transglutaminase-like" evidence="1">
    <location>
        <begin position="92"/>
        <end position="147"/>
    </location>
</feature>